<dbReference type="SUPFAM" id="SSF53167">
    <property type="entry name" value="Purine and uridine phosphorylases"/>
    <property type="match status" value="1"/>
</dbReference>
<dbReference type="Pfam" id="PF01048">
    <property type="entry name" value="PNP_UDP_1"/>
    <property type="match status" value="1"/>
</dbReference>
<sequence length="215" mass="24156">MQILVTSATEMETRPLREALQTNPIEAHEIQFHTIGIGMLEASFHLQKLLTINTPGLIILAGIAGTFDKKKTLGQVFVIDSDQFVNAGVEENGIWKDIFDLGFADKNAFPYSDGVLINPYLKDWNKTNLPTAKAITIDEITTSSLRMDAYLSKYQPVIESMEGAALHYNALQYQIPFMQIRSISNLVGDRDKSNWDFKNSIGNLNTELLKIFQNL</sequence>
<dbReference type="Proteomes" id="UP000292424">
    <property type="component" value="Chromosome"/>
</dbReference>
<keyword evidence="1" id="KW-0474">Menaquinone biosynthesis</keyword>
<proteinExistence type="inferred from homology"/>
<dbReference type="EC" id="3.2.2.26" evidence="1 2"/>
<keyword evidence="1 4" id="KW-0378">Hydrolase</keyword>
<dbReference type="OrthoDB" id="9788270at2"/>
<dbReference type="GO" id="GO:0009234">
    <property type="term" value="P:menaquinone biosynthetic process"/>
    <property type="evidence" value="ECO:0007669"/>
    <property type="project" value="UniProtKB-UniRule"/>
</dbReference>
<dbReference type="InterPro" id="IPR019963">
    <property type="entry name" value="FL_hydrolase_MqnB"/>
</dbReference>
<evidence type="ECO:0000256" key="2">
    <source>
        <dbReference type="NCBIfam" id="TIGR03664"/>
    </source>
</evidence>
<dbReference type="PANTHER" id="PTHR46832:SF2">
    <property type="entry name" value="FUTALOSINE HYDROLASE"/>
    <property type="match status" value="1"/>
</dbReference>
<dbReference type="UniPathway" id="UPA00079"/>
<dbReference type="EMBL" id="CP044016">
    <property type="protein sequence ID" value="QES90409.1"/>
    <property type="molecule type" value="Genomic_DNA"/>
</dbReference>
<feature type="domain" description="Nucleoside phosphorylase" evidence="3">
    <location>
        <begin position="34"/>
        <end position="208"/>
    </location>
</feature>
<dbReference type="GO" id="GO:0005829">
    <property type="term" value="C:cytosol"/>
    <property type="evidence" value="ECO:0007669"/>
    <property type="project" value="TreeGrafter"/>
</dbReference>
<comment type="catalytic activity">
    <reaction evidence="1">
        <text>futalosine + H2O = dehypoxanthine futalosine + hypoxanthine</text>
        <dbReference type="Rhea" id="RHEA:25904"/>
        <dbReference type="ChEBI" id="CHEBI:15377"/>
        <dbReference type="ChEBI" id="CHEBI:17368"/>
        <dbReference type="ChEBI" id="CHEBI:58863"/>
        <dbReference type="ChEBI" id="CHEBI:58864"/>
        <dbReference type="EC" id="3.2.2.26"/>
    </reaction>
</comment>
<protein>
    <recommendedName>
        <fullName evidence="1 2">Futalosine hydrolase</fullName>
        <shortName evidence="1">FL hydrolase</shortName>
        <ecNumber evidence="1 2">3.2.2.26</ecNumber>
    </recommendedName>
    <alternativeName>
        <fullName evidence="1">Futalosine nucleosidase</fullName>
    </alternativeName>
    <alternativeName>
        <fullName evidence="1">Menaquinone biosynthetic enzyme MqnB</fullName>
    </alternativeName>
</protein>
<keyword evidence="4" id="KW-0326">Glycosidase</keyword>
<dbReference type="RefSeq" id="WP_131331391.1">
    <property type="nucleotide sequence ID" value="NZ_CP044016.1"/>
</dbReference>
<evidence type="ECO:0000313" key="4">
    <source>
        <dbReference type="EMBL" id="QES90409.1"/>
    </source>
</evidence>
<name>A0A5P2G7Z4_9BACT</name>
<dbReference type="GO" id="GO:0008930">
    <property type="term" value="F:methylthioadenosine nucleosidase activity"/>
    <property type="evidence" value="ECO:0007669"/>
    <property type="project" value="TreeGrafter"/>
</dbReference>
<dbReference type="GO" id="GO:0008782">
    <property type="term" value="F:adenosylhomocysteine nucleosidase activity"/>
    <property type="evidence" value="ECO:0007669"/>
    <property type="project" value="TreeGrafter"/>
</dbReference>
<dbReference type="InterPro" id="IPR035994">
    <property type="entry name" value="Nucleoside_phosphorylase_sf"/>
</dbReference>
<dbReference type="NCBIfam" id="TIGR03664">
    <property type="entry name" value="fut_nucase"/>
    <property type="match status" value="1"/>
</dbReference>
<organism evidence="4 5">
    <name type="scientific">Rhizosphaericola mali</name>
    <dbReference type="NCBI Taxonomy" id="2545455"/>
    <lineage>
        <taxon>Bacteria</taxon>
        <taxon>Pseudomonadati</taxon>
        <taxon>Bacteroidota</taxon>
        <taxon>Chitinophagia</taxon>
        <taxon>Chitinophagales</taxon>
        <taxon>Chitinophagaceae</taxon>
        <taxon>Rhizosphaericola</taxon>
    </lineage>
</organism>
<comment type="similarity">
    <text evidence="1">Belongs to the PNP/UDP phosphorylase family. Futalosine hydrolase subfamily.</text>
</comment>
<evidence type="ECO:0000256" key="1">
    <source>
        <dbReference type="HAMAP-Rule" id="MF_00991"/>
    </source>
</evidence>
<dbReference type="GO" id="GO:0019284">
    <property type="term" value="P:L-methionine salvage from S-adenosylmethionine"/>
    <property type="evidence" value="ECO:0007669"/>
    <property type="project" value="TreeGrafter"/>
</dbReference>
<accession>A0A5P2G7Z4</accession>
<dbReference type="Gene3D" id="3.40.50.1580">
    <property type="entry name" value="Nucleoside phosphorylase domain"/>
    <property type="match status" value="1"/>
</dbReference>
<dbReference type="GO" id="GO:0009116">
    <property type="term" value="P:nucleoside metabolic process"/>
    <property type="evidence" value="ECO:0007669"/>
    <property type="project" value="InterPro"/>
</dbReference>
<reference evidence="4 5" key="1">
    <citation type="submission" date="2019-09" db="EMBL/GenBank/DDBJ databases">
        <title>Complete genome sequence of Arachidicoccus sp. B3-10 isolated from apple orchard soil.</title>
        <authorList>
            <person name="Kim H.S."/>
            <person name="Han K.-I."/>
            <person name="Suh M.K."/>
            <person name="Lee K.C."/>
            <person name="Eom M.K."/>
            <person name="Kim J.-S."/>
            <person name="Kang S.W."/>
            <person name="Sin Y."/>
            <person name="Lee J.-S."/>
        </authorList>
    </citation>
    <scope>NUCLEOTIDE SEQUENCE [LARGE SCALE GENOMIC DNA]</scope>
    <source>
        <strain evidence="4 5">B3-10</strain>
    </source>
</reference>
<dbReference type="AlphaFoldDB" id="A0A5P2G7Z4"/>
<dbReference type="PANTHER" id="PTHR46832">
    <property type="entry name" value="5'-METHYLTHIOADENOSINE/S-ADENOSYLHOMOCYSTEINE NUCLEOSIDASE"/>
    <property type="match status" value="1"/>
</dbReference>
<dbReference type="KEGG" id="arac:E0W69_017700"/>
<dbReference type="InterPro" id="IPR000845">
    <property type="entry name" value="Nucleoside_phosphorylase_d"/>
</dbReference>
<evidence type="ECO:0000259" key="3">
    <source>
        <dbReference type="Pfam" id="PF01048"/>
    </source>
</evidence>
<evidence type="ECO:0000313" key="5">
    <source>
        <dbReference type="Proteomes" id="UP000292424"/>
    </source>
</evidence>
<comment type="function">
    <text evidence="1">Catalyzes the hydrolysis of futalosine (FL) to dehypoxanthine futalosine (DHFL) and hypoxanthine, a step in the biosynthesis of menaquinone (MK, vitamin K2).</text>
</comment>
<dbReference type="HAMAP" id="MF_00991">
    <property type="entry name" value="MqnB"/>
    <property type="match status" value="1"/>
</dbReference>
<comment type="pathway">
    <text evidence="1">Quinol/quinone metabolism; menaquinone biosynthesis.</text>
</comment>
<gene>
    <name evidence="1 4" type="primary">mqnB</name>
    <name evidence="4" type="ORF">E0W69_017700</name>
</gene>
<keyword evidence="5" id="KW-1185">Reference proteome</keyword>